<comment type="caution">
    <text evidence="7">The sequence shown here is derived from an EMBL/GenBank/DDBJ whole genome shotgun (WGS) entry which is preliminary data.</text>
</comment>
<dbReference type="PANTHER" id="PTHR44688">
    <property type="entry name" value="DNA-BINDING TRANSCRIPTIONAL ACTIVATOR DEVR_DOSR"/>
    <property type="match status" value="1"/>
</dbReference>
<dbReference type="InterPro" id="IPR001789">
    <property type="entry name" value="Sig_transdc_resp-reg_receiver"/>
</dbReference>
<protein>
    <submittedName>
        <fullName evidence="7">Response regulator FixJ</fullName>
    </submittedName>
</protein>
<dbReference type="InterPro" id="IPR036388">
    <property type="entry name" value="WH-like_DNA-bd_sf"/>
</dbReference>
<feature type="modified residue" description="4-aspartylphosphate" evidence="4">
    <location>
        <position position="80"/>
    </location>
</feature>
<dbReference type="Proteomes" id="UP001501788">
    <property type="component" value="Unassembled WGS sequence"/>
</dbReference>
<dbReference type="SMART" id="SM00421">
    <property type="entry name" value="HTH_LUXR"/>
    <property type="match status" value="1"/>
</dbReference>
<evidence type="ECO:0000313" key="8">
    <source>
        <dbReference type="Proteomes" id="UP001501788"/>
    </source>
</evidence>
<feature type="domain" description="Response regulatory" evidence="6">
    <location>
        <begin position="26"/>
        <end position="144"/>
    </location>
</feature>
<dbReference type="Pfam" id="PF00196">
    <property type="entry name" value="GerE"/>
    <property type="match status" value="1"/>
</dbReference>
<dbReference type="Gene3D" id="1.10.10.10">
    <property type="entry name" value="Winged helix-like DNA-binding domain superfamily/Winged helix DNA-binding domain"/>
    <property type="match status" value="1"/>
</dbReference>
<dbReference type="PROSITE" id="PS50110">
    <property type="entry name" value="RESPONSE_REGULATORY"/>
    <property type="match status" value="1"/>
</dbReference>
<dbReference type="PANTHER" id="PTHR44688:SF16">
    <property type="entry name" value="DNA-BINDING TRANSCRIPTIONAL ACTIVATOR DEVR_DOSR"/>
    <property type="match status" value="1"/>
</dbReference>
<dbReference type="SUPFAM" id="SSF52172">
    <property type="entry name" value="CheY-like"/>
    <property type="match status" value="1"/>
</dbReference>
<gene>
    <name evidence="7" type="primary">fixJ_2</name>
    <name evidence="7" type="ORF">GCM10023090_09830</name>
</gene>
<proteinExistence type="predicted"/>
<evidence type="ECO:0000259" key="5">
    <source>
        <dbReference type="PROSITE" id="PS50043"/>
    </source>
</evidence>
<evidence type="ECO:0000256" key="4">
    <source>
        <dbReference type="PROSITE-ProRule" id="PRU00169"/>
    </source>
</evidence>
<dbReference type="InterPro" id="IPR016032">
    <property type="entry name" value="Sig_transdc_resp-reg_C-effctor"/>
</dbReference>
<dbReference type="Gene3D" id="3.40.50.2300">
    <property type="match status" value="1"/>
</dbReference>
<keyword evidence="8" id="KW-1185">Reference proteome</keyword>
<name>A0ABP8L1U4_9BURK</name>
<dbReference type="EMBL" id="BAABEX010000007">
    <property type="protein sequence ID" value="GAA4421140.1"/>
    <property type="molecule type" value="Genomic_DNA"/>
</dbReference>
<evidence type="ECO:0000256" key="3">
    <source>
        <dbReference type="ARBA" id="ARBA00023163"/>
    </source>
</evidence>
<evidence type="ECO:0000313" key="7">
    <source>
        <dbReference type="EMBL" id="GAA4421140.1"/>
    </source>
</evidence>
<feature type="domain" description="HTH luxR-type" evidence="5">
    <location>
        <begin position="160"/>
        <end position="225"/>
    </location>
</feature>
<dbReference type="InterPro" id="IPR011006">
    <property type="entry name" value="CheY-like_superfamily"/>
</dbReference>
<organism evidence="7 8">
    <name type="scientific">Acidovorax lacteus</name>
    <dbReference type="NCBI Taxonomy" id="1924988"/>
    <lineage>
        <taxon>Bacteria</taxon>
        <taxon>Pseudomonadati</taxon>
        <taxon>Pseudomonadota</taxon>
        <taxon>Betaproteobacteria</taxon>
        <taxon>Burkholderiales</taxon>
        <taxon>Comamonadaceae</taxon>
        <taxon>Acidovorax</taxon>
    </lineage>
</organism>
<dbReference type="PRINTS" id="PR00038">
    <property type="entry name" value="HTHLUXR"/>
</dbReference>
<dbReference type="Pfam" id="PF00072">
    <property type="entry name" value="Response_reg"/>
    <property type="match status" value="1"/>
</dbReference>
<evidence type="ECO:0000256" key="1">
    <source>
        <dbReference type="ARBA" id="ARBA00023015"/>
    </source>
</evidence>
<dbReference type="PROSITE" id="PS00622">
    <property type="entry name" value="HTH_LUXR_1"/>
    <property type="match status" value="1"/>
</dbReference>
<dbReference type="CDD" id="cd06170">
    <property type="entry name" value="LuxR_C_like"/>
    <property type="match status" value="1"/>
</dbReference>
<dbReference type="RefSeq" id="WP_345061760.1">
    <property type="nucleotide sequence ID" value="NZ_BAABEX010000007.1"/>
</dbReference>
<dbReference type="PROSITE" id="PS50043">
    <property type="entry name" value="HTH_LUXR_2"/>
    <property type="match status" value="1"/>
</dbReference>
<dbReference type="SUPFAM" id="SSF46894">
    <property type="entry name" value="C-terminal effector domain of the bipartite response regulators"/>
    <property type="match status" value="1"/>
</dbReference>
<keyword evidence="4" id="KW-0597">Phosphoprotein</keyword>
<dbReference type="SMART" id="SM00448">
    <property type="entry name" value="REC"/>
    <property type="match status" value="1"/>
</dbReference>
<reference evidence="8" key="1">
    <citation type="journal article" date="2019" name="Int. J. Syst. Evol. Microbiol.">
        <title>The Global Catalogue of Microorganisms (GCM) 10K type strain sequencing project: providing services to taxonomists for standard genome sequencing and annotation.</title>
        <authorList>
            <consortium name="The Broad Institute Genomics Platform"/>
            <consortium name="The Broad Institute Genome Sequencing Center for Infectious Disease"/>
            <person name="Wu L."/>
            <person name="Ma J."/>
        </authorList>
    </citation>
    <scope>NUCLEOTIDE SEQUENCE [LARGE SCALE GENOMIC DNA]</scope>
    <source>
        <strain evidence="8">JCM 31890</strain>
    </source>
</reference>
<accession>A0ABP8L1U4</accession>
<keyword evidence="1" id="KW-0805">Transcription regulation</keyword>
<evidence type="ECO:0000256" key="2">
    <source>
        <dbReference type="ARBA" id="ARBA00023125"/>
    </source>
</evidence>
<evidence type="ECO:0000259" key="6">
    <source>
        <dbReference type="PROSITE" id="PS50110"/>
    </source>
</evidence>
<sequence length="249" mass="27325">MSPTLSPRRVVTVEDEALAQRCAQGRIVLIDDHPEVLRSLRTLLWMEGYACDEYPSAVDYLQWRERQEPVFPGPVCVLSDVRMPDMDGLGLLMLMQQHADTPLILMSGASGMRDAIQGFRLGAVDFLLKPVEISELLGAIARALALSTERQRHRDRDGDLAARLASLSPREHSVAERIVQGQTNQQIADALGISLRSVKRVRQAASQKLGANSTAELVLRFTGSAAAGRLVEPSRSWPDRGLGPAVPTR</sequence>
<dbReference type="InterPro" id="IPR000792">
    <property type="entry name" value="Tscrpt_reg_LuxR_C"/>
</dbReference>
<keyword evidence="2" id="KW-0238">DNA-binding</keyword>
<keyword evidence="3" id="KW-0804">Transcription</keyword>